<keyword evidence="2" id="KW-0479">Metal-binding</keyword>
<keyword evidence="3" id="KW-0863">Zinc-finger</keyword>
<evidence type="ECO:0000256" key="5">
    <source>
        <dbReference type="ARBA" id="ARBA00023242"/>
    </source>
</evidence>
<dbReference type="PANTHER" id="PTHR46481">
    <property type="entry name" value="ZINC FINGER BED DOMAIN-CONTAINING PROTEIN 4"/>
    <property type="match status" value="1"/>
</dbReference>
<evidence type="ECO:0000256" key="4">
    <source>
        <dbReference type="ARBA" id="ARBA00022833"/>
    </source>
</evidence>
<keyword evidence="7" id="KW-1185">Reference proteome</keyword>
<evidence type="ECO:0000256" key="2">
    <source>
        <dbReference type="ARBA" id="ARBA00022723"/>
    </source>
</evidence>
<evidence type="ECO:0000313" key="6">
    <source>
        <dbReference type="EMBL" id="CAG8814686.1"/>
    </source>
</evidence>
<reference evidence="6" key="1">
    <citation type="submission" date="2021-06" db="EMBL/GenBank/DDBJ databases">
        <authorList>
            <person name="Kallberg Y."/>
            <person name="Tangrot J."/>
            <person name="Rosling A."/>
        </authorList>
    </citation>
    <scope>NUCLEOTIDE SEQUENCE</scope>
    <source>
        <strain evidence="6">FL966</strain>
    </source>
</reference>
<organism evidence="6 7">
    <name type="scientific">Cetraspora pellucida</name>
    <dbReference type="NCBI Taxonomy" id="1433469"/>
    <lineage>
        <taxon>Eukaryota</taxon>
        <taxon>Fungi</taxon>
        <taxon>Fungi incertae sedis</taxon>
        <taxon>Mucoromycota</taxon>
        <taxon>Glomeromycotina</taxon>
        <taxon>Glomeromycetes</taxon>
        <taxon>Diversisporales</taxon>
        <taxon>Gigasporaceae</taxon>
        <taxon>Cetraspora</taxon>
    </lineage>
</organism>
<keyword evidence="5" id="KW-0539">Nucleus</keyword>
<dbReference type="AlphaFoldDB" id="A0A9N9PF99"/>
<dbReference type="GO" id="GO:0005634">
    <property type="term" value="C:nucleus"/>
    <property type="evidence" value="ECO:0007669"/>
    <property type="project" value="UniProtKB-SubCell"/>
</dbReference>
<feature type="non-terminal residue" evidence="6">
    <location>
        <position position="427"/>
    </location>
</feature>
<evidence type="ECO:0000313" key="7">
    <source>
        <dbReference type="Proteomes" id="UP000789759"/>
    </source>
</evidence>
<name>A0A9N9PF99_9GLOM</name>
<dbReference type="EMBL" id="CAJVQA010042267">
    <property type="protein sequence ID" value="CAG8814686.1"/>
    <property type="molecule type" value="Genomic_DNA"/>
</dbReference>
<dbReference type="PANTHER" id="PTHR46481:SF10">
    <property type="entry name" value="ZINC FINGER BED DOMAIN-CONTAINING PROTEIN 39"/>
    <property type="match status" value="1"/>
</dbReference>
<accession>A0A9N9PF99</accession>
<proteinExistence type="predicted"/>
<protein>
    <submittedName>
        <fullName evidence="6">13322_t:CDS:1</fullName>
    </submittedName>
</protein>
<comment type="subcellular location">
    <subcellularLocation>
        <location evidence="1">Nucleus</location>
    </subcellularLocation>
</comment>
<dbReference type="OrthoDB" id="2389127at2759"/>
<dbReference type="SUPFAM" id="SSF53098">
    <property type="entry name" value="Ribonuclease H-like"/>
    <property type="match status" value="1"/>
</dbReference>
<gene>
    <name evidence="6" type="ORF">CPELLU_LOCUS19050</name>
</gene>
<sequence>MPNWPAPSPEIQHLLRILPSQCSGHPLGPLWQAFNPIKVDKKTKAICIFCKHENPISGTAAQNNIQKSLEFLQSSSDMSIDSTSITPISSQDLTVTMSNNNQFLLDSYKSNQLLLEGMIEGGAPLSLVDAQKFKEFIYSINSQYHLPARRQLSSHILDNVYDNIQLSIQQFIYKSDWITIATDGWTNIRQDHLVNYIAIGKNRKSELIKVKDTHGESQTSATILHDLIEVITELGIEKITLPCVAHELNLLVGDMLKHTYMKSTITLALKIITYFRKSTQAIQFICDRACDNTFWFSLPTLTRWNSYFISLKQIQDKSRFLKEMIYKKFLSNNNQTNTNTTNDSDTAYNLETDFITEDEFYTFQNLEQQLENPEETLLTTIKNFDGFNTYDQVSYNQIIEEDNTWSFNQIEYSMALEDLFLLEKLDN</sequence>
<keyword evidence="4" id="KW-0862">Zinc</keyword>
<dbReference type="InterPro" id="IPR012337">
    <property type="entry name" value="RNaseH-like_sf"/>
</dbReference>
<dbReference type="Proteomes" id="UP000789759">
    <property type="component" value="Unassembled WGS sequence"/>
</dbReference>
<evidence type="ECO:0000256" key="1">
    <source>
        <dbReference type="ARBA" id="ARBA00004123"/>
    </source>
</evidence>
<dbReference type="GO" id="GO:0008270">
    <property type="term" value="F:zinc ion binding"/>
    <property type="evidence" value="ECO:0007669"/>
    <property type="project" value="UniProtKB-KW"/>
</dbReference>
<comment type="caution">
    <text evidence="6">The sequence shown here is derived from an EMBL/GenBank/DDBJ whole genome shotgun (WGS) entry which is preliminary data.</text>
</comment>
<evidence type="ECO:0000256" key="3">
    <source>
        <dbReference type="ARBA" id="ARBA00022771"/>
    </source>
</evidence>
<dbReference type="InterPro" id="IPR052035">
    <property type="entry name" value="ZnF_BED_domain_contain"/>
</dbReference>